<dbReference type="GO" id="GO:0004190">
    <property type="term" value="F:aspartic-type endopeptidase activity"/>
    <property type="evidence" value="ECO:0007669"/>
    <property type="project" value="UniProtKB-KW"/>
</dbReference>
<keyword evidence="1" id="KW-0064">Aspartyl protease</keyword>
<evidence type="ECO:0000259" key="4">
    <source>
        <dbReference type="PROSITE" id="PS50158"/>
    </source>
</evidence>
<dbReference type="PROSITE" id="PS50158">
    <property type="entry name" value="ZF_CCHC"/>
    <property type="match status" value="1"/>
</dbReference>
<sequence length="621" mass="71034">MSSMAPLLAQILQYIGQEPPDDYINKVIQVFSYGTSLGVGAFNDGVKANVLKSKMSGKYAPVPAQYPAGTNIDTPARFRAWLRHRYHELTLRTKQASLTKLTQEKFLSTDIPKTYEERIQLLLLQTPNDNDDALAILWNHLPDELFSRMEITAPADIDAFFTNLKNIWLKRQPSIFTSLDYLDTVAERLGYSDYGSRNPDALIKFIDDELYNRLGYENYHLRREPFGQVKKVNIRVITRANTSDAKKVYATKKPLKKPAKKPTKVTYKCSNCGKIGHRKNMCLEGTKPKKVNYTYQSEPENSDDEEVVILEDDKGEFKKEEEEEITSDNEPQSCFNEILIEARVFLNNLFIKMKDQFDSYYGEKYTVKEKNKIWENIAKKYLTIFQPFIEFLNRQSSNSSSYKNTNQNYDFIPYSNIPENTELRSLNYAIKVYQGAQITRNWPNPFKLDFLKIEPNDVATILCRIGDLIIAHVILDTGADSSMFTDNIPEHLGIKIDKKNVHKLTGAVGDSQSIGTSYNVPITIGNGENSITVYEDISVIPTKKDQDENDISIMILGTKWQHRAGWDPIVKSEFVATHNGKTITILLSTRKEKYSHKPLGDSLNHVTTSNNVFNTEEQKKN</sequence>
<feature type="region of interest" description="Disordered" evidence="3">
    <location>
        <begin position="598"/>
        <end position="621"/>
    </location>
</feature>
<reference evidence="5 6" key="1">
    <citation type="submission" date="2018-08" db="EMBL/GenBank/DDBJ databases">
        <title>Genome and evolution of the arbuscular mycorrhizal fungus Diversispora epigaea (formerly Glomus versiforme) and its bacterial endosymbionts.</title>
        <authorList>
            <person name="Sun X."/>
            <person name="Fei Z."/>
            <person name="Harrison M."/>
        </authorList>
    </citation>
    <scope>NUCLEOTIDE SEQUENCE [LARGE SCALE GENOMIC DNA]</scope>
    <source>
        <strain evidence="5 6">IT104</strain>
    </source>
</reference>
<keyword evidence="1" id="KW-0378">Hydrolase</keyword>
<dbReference type="InterPro" id="IPR001878">
    <property type="entry name" value="Znf_CCHC"/>
</dbReference>
<dbReference type="GO" id="GO:0003676">
    <property type="term" value="F:nucleic acid binding"/>
    <property type="evidence" value="ECO:0007669"/>
    <property type="project" value="InterPro"/>
</dbReference>
<dbReference type="PROSITE" id="PS00141">
    <property type="entry name" value="ASP_PROTEASE"/>
    <property type="match status" value="1"/>
</dbReference>
<dbReference type="CDD" id="cd00303">
    <property type="entry name" value="retropepsin_like"/>
    <property type="match status" value="1"/>
</dbReference>
<keyword evidence="6" id="KW-1185">Reference proteome</keyword>
<feature type="domain" description="CCHC-type" evidence="4">
    <location>
        <begin position="268"/>
        <end position="282"/>
    </location>
</feature>
<organism evidence="5 6">
    <name type="scientific">Diversispora epigaea</name>
    <dbReference type="NCBI Taxonomy" id="1348612"/>
    <lineage>
        <taxon>Eukaryota</taxon>
        <taxon>Fungi</taxon>
        <taxon>Fungi incertae sedis</taxon>
        <taxon>Mucoromycota</taxon>
        <taxon>Glomeromycotina</taxon>
        <taxon>Glomeromycetes</taxon>
        <taxon>Diversisporales</taxon>
        <taxon>Diversisporaceae</taxon>
        <taxon>Diversispora</taxon>
    </lineage>
</organism>
<dbReference type="InterPro" id="IPR001969">
    <property type="entry name" value="Aspartic_peptidase_AS"/>
</dbReference>
<dbReference type="OrthoDB" id="2430591at2759"/>
<dbReference type="InterPro" id="IPR021109">
    <property type="entry name" value="Peptidase_aspartic_dom_sf"/>
</dbReference>
<comment type="caution">
    <text evidence="5">The sequence shown here is derived from an EMBL/GenBank/DDBJ whole genome shotgun (WGS) entry which is preliminary data.</text>
</comment>
<evidence type="ECO:0000313" key="5">
    <source>
        <dbReference type="EMBL" id="RHZ77139.1"/>
    </source>
</evidence>
<dbReference type="SUPFAM" id="SSF50630">
    <property type="entry name" value="Acid proteases"/>
    <property type="match status" value="1"/>
</dbReference>
<dbReference type="GO" id="GO:0006508">
    <property type="term" value="P:proteolysis"/>
    <property type="evidence" value="ECO:0007669"/>
    <property type="project" value="InterPro"/>
</dbReference>
<protein>
    <recommendedName>
        <fullName evidence="4">CCHC-type domain-containing protein</fullName>
    </recommendedName>
</protein>
<dbReference type="AlphaFoldDB" id="A0A397IMA0"/>
<keyword evidence="2" id="KW-0863">Zinc-finger</keyword>
<name>A0A397IMA0_9GLOM</name>
<dbReference type="GO" id="GO:0008270">
    <property type="term" value="F:zinc ion binding"/>
    <property type="evidence" value="ECO:0007669"/>
    <property type="project" value="UniProtKB-KW"/>
</dbReference>
<dbReference type="Proteomes" id="UP000266861">
    <property type="component" value="Unassembled WGS sequence"/>
</dbReference>
<feature type="compositionally biased region" description="Polar residues" evidence="3">
    <location>
        <begin position="604"/>
        <end position="615"/>
    </location>
</feature>
<dbReference type="Gene3D" id="2.40.70.10">
    <property type="entry name" value="Acid Proteases"/>
    <property type="match status" value="1"/>
</dbReference>
<keyword evidence="2" id="KW-0479">Metal-binding</keyword>
<evidence type="ECO:0000256" key="1">
    <source>
        <dbReference type="ARBA" id="ARBA00022750"/>
    </source>
</evidence>
<evidence type="ECO:0000256" key="3">
    <source>
        <dbReference type="SAM" id="MobiDB-lite"/>
    </source>
</evidence>
<dbReference type="STRING" id="1348612.A0A397IMA0"/>
<evidence type="ECO:0000313" key="6">
    <source>
        <dbReference type="Proteomes" id="UP000266861"/>
    </source>
</evidence>
<gene>
    <name evidence="5" type="ORF">Glove_185g89</name>
</gene>
<accession>A0A397IMA0</accession>
<keyword evidence="1" id="KW-0645">Protease</keyword>
<proteinExistence type="predicted"/>
<keyword evidence="2" id="KW-0862">Zinc</keyword>
<dbReference type="EMBL" id="PQFF01000175">
    <property type="protein sequence ID" value="RHZ77139.1"/>
    <property type="molecule type" value="Genomic_DNA"/>
</dbReference>
<evidence type="ECO:0000256" key="2">
    <source>
        <dbReference type="PROSITE-ProRule" id="PRU00047"/>
    </source>
</evidence>